<dbReference type="PANTHER" id="PTHR34461:SF4">
    <property type="entry name" value="OS01G0101800 PROTEIN"/>
    <property type="match status" value="1"/>
</dbReference>
<sequence>MADLKEISTKRKRLSLPVTRSLAGSFSGSKSQIQRSRNHYDLHHYVKKLKNSLPAEDSSTANGLSAVSTNSFDAAENQIAGIRLGGKHESFENGDLRKNVSNEDFLQSTPPDTEIFGAEPVVERNGTEFSDQFLEKKPCERNGMSYSMNSVLKPCSRARLFKTPGSFSYIRLVPYLMDIENDNSGPQIMGQCKKSEKGFEDKLLE</sequence>
<organism evidence="1 2">
    <name type="scientific">Hibiscus sabdariffa</name>
    <name type="common">roselle</name>
    <dbReference type="NCBI Taxonomy" id="183260"/>
    <lineage>
        <taxon>Eukaryota</taxon>
        <taxon>Viridiplantae</taxon>
        <taxon>Streptophyta</taxon>
        <taxon>Embryophyta</taxon>
        <taxon>Tracheophyta</taxon>
        <taxon>Spermatophyta</taxon>
        <taxon>Magnoliopsida</taxon>
        <taxon>eudicotyledons</taxon>
        <taxon>Gunneridae</taxon>
        <taxon>Pentapetalae</taxon>
        <taxon>rosids</taxon>
        <taxon>malvids</taxon>
        <taxon>Malvales</taxon>
        <taxon>Malvaceae</taxon>
        <taxon>Malvoideae</taxon>
        <taxon>Hibiscus</taxon>
    </lineage>
</organism>
<keyword evidence="2" id="KW-1185">Reference proteome</keyword>
<reference evidence="1 2" key="1">
    <citation type="journal article" date="2024" name="G3 (Bethesda)">
        <title>Genome assembly of Hibiscus sabdariffa L. provides insights into metabolisms of medicinal natural products.</title>
        <authorList>
            <person name="Kim T."/>
        </authorList>
    </citation>
    <scope>NUCLEOTIDE SEQUENCE [LARGE SCALE GENOMIC DNA]</scope>
    <source>
        <strain evidence="1">TK-2024</strain>
        <tissue evidence="1">Old leaves</tissue>
    </source>
</reference>
<evidence type="ECO:0000313" key="1">
    <source>
        <dbReference type="EMBL" id="KAK9009709.1"/>
    </source>
</evidence>
<name>A0ABR2RA28_9ROSI</name>
<protein>
    <submittedName>
        <fullName evidence="1">Uncharacterized protein</fullName>
    </submittedName>
</protein>
<evidence type="ECO:0000313" key="2">
    <source>
        <dbReference type="Proteomes" id="UP001396334"/>
    </source>
</evidence>
<dbReference type="PANTHER" id="PTHR34461">
    <property type="entry name" value="EXPRESSED PROTEIN"/>
    <property type="match status" value="1"/>
</dbReference>
<comment type="caution">
    <text evidence="1">The sequence shown here is derived from an EMBL/GenBank/DDBJ whole genome shotgun (WGS) entry which is preliminary data.</text>
</comment>
<dbReference type="EMBL" id="JBBPBN010000024">
    <property type="protein sequence ID" value="KAK9009709.1"/>
    <property type="molecule type" value="Genomic_DNA"/>
</dbReference>
<proteinExistence type="predicted"/>
<accession>A0ABR2RA28</accession>
<dbReference type="Proteomes" id="UP001396334">
    <property type="component" value="Unassembled WGS sequence"/>
</dbReference>
<gene>
    <name evidence="1" type="ORF">V6N11_036237</name>
</gene>